<organism evidence="4 5">
    <name type="scientific">Emiliania huxleyi (strain CCMP1516)</name>
    <dbReference type="NCBI Taxonomy" id="280463"/>
    <lineage>
        <taxon>Eukaryota</taxon>
        <taxon>Haptista</taxon>
        <taxon>Haptophyta</taxon>
        <taxon>Prymnesiophyceae</taxon>
        <taxon>Isochrysidales</taxon>
        <taxon>Noelaerhabdaceae</taxon>
        <taxon>Emiliania</taxon>
    </lineage>
</organism>
<evidence type="ECO:0000256" key="2">
    <source>
        <dbReference type="SAM" id="Phobius"/>
    </source>
</evidence>
<feature type="chain" id="PRO_5044190393" description="TNFR-Cys domain-containing protein" evidence="3">
    <location>
        <begin position="27"/>
        <end position="550"/>
    </location>
</feature>
<keyword evidence="3" id="KW-0732">Signal</keyword>
<feature type="compositionally biased region" description="Basic residues" evidence="1">
    <location>
        <begin position="464"/>
        <end position="474"/>
    </location>
</feature>
<evidence type="ECO:0000313" key="4">
    <source>
        <dbReference type="EnsemblProtists" id="EOD20045"/>
    </source>
</evidence>
<feature type="transmembrane region" description="Helical" evidence="2">
    <location>
        <begin position="386"/>
        <end position="406"/>
    </location>
</feature>
<evidence type="ECO:0008006" key="6">
    <source>
        <dbReference type="Google" id="ProtNLM"/>
    </source>
</evidence>
<feature type="signal peptide" evidence="3">
    <location>
        <begin position="1"/>
        <end position="26"/>
    </location>
</feature>
<dbReference type="HOGENOM" id="CLU_495623_0_0_1"/>
<dbReference type="AlphaFoldDB" id="A0A0D3J960"/>
<feature type="region of interest" description="Disordered" evidence="1">
    <location>
        <begin position="257"/>
        <end position="294"/>
    </location>
</feature>
<evidence type="ECO:0000256" key="1">
    <source>
        <dbReference type="SAM" id="MobiDB-lite"/>
    </source>
</evidence>
<keyword evidence="2" id="KW-1133">Transmembrane helix</keyword>
<feature type="region of interest" description="Disordered" evidence="1">
    <location>
        <begin position="460"/>
        <end position="490"/>
    </location>
</feature>
<keyword evidence="5" id="KW-1185">Reference proteome</keyword>
<feature type="region of interest" description="Disordered" evidence="1">
    <location>
        <begin position="332"/>
        <end position="355"/>
    </location>
</feature>
<proteinExistence type="predicted"/>
<reference evidence="5" key="1">
    <citation type="journal article" date="2013" name="Nature">
        <title>Pan genome of the phytoplankton Emiliania underpins its global distribution.</title>
        <authorList>
            <person name="Read B.A."/>
            <person name="Kegel J."/>
            <person name="Klute M.J."/>
            <person name="Kuo A."/>
            <person name="Lefebvre S.C."/>
            <person name="Maumus F."/>
            <person name="Mayer C."/>
            <person name="Miller J."/>
            <person name="Monier A."/>
            <person name="Salamov A."/>
            <person name="Young J."/>
            <person name="Aguilar M."/>
            <person name="Claverie J.M."/>
            <person name="Frickenhaus S."/>
            <person name="Gonzalez K."/>
            <person name="Herman E.K."/>
            <person name="Lin Y.C."/>
            <person name="Napier J."/>
            <person name="Ogata H."/>
            <person name="Sarno A.F."/>
            <person name="Shmutz J."/>
            <person name="Schroeder D."/>
            <person name="de Vargas C."/>
            <person name="Verret F."/>
            <person name="von Dassow P."/>
            <person name="Valentin K."/>
            <person name="Van de Peer Y."/>
            <person name="Wheeler G."/>
            <person name="Dacks J.B."/>
            <person name="Delwiche C.F."/>
            <person name="Dyhrman S.T."/>
            <person name="Glockner G."/>
            <person name="John U."/>
            <person name="Richards T."/>
            <person name="Worden A.Z."/>
            <person name="Zhang X."/>
            <person name="Grigoriev I.V."/>
            <person name="Allen A.E."/>
            <person name="Bidle K."/>
            <person name="Borodovsky M."/>
            <person name="Bowler C."/>
            <person name="Brownlee C."/>
            <person name="Cock J.M."/>
            <person name="Elias M."/>
            <person name="Gladyshev V.N."/>
            <person name="Groth M."/>
            <person name="Guda C."/>
            <person name="Hadaegh A."/>
            <person name="Iglesias-Rodriguez M.D."/>
            <person name="Jenkins J."/>
            <person name="Jones B.M."/>
            <person name="Lawson T."/>
            <person name="Leese F."/>
            <person name="Lindquist E."/>
            <person name="Lobanov A."/>
            <person name="Lomsadze A."/>
            <person name="Malik S.B."/>
            <person name="Marsh M.E."/>
            <person name="Mackinder L."/>
            <person name="Mock T."/>
            <person name="Mueller-Roeber B."/>
            <person name="Pagarete A."/>
            <person name="Parker M."/>
            <person name="Probert I."/>
            <person name="Quesneville H."/>
            <person name="Raines C."/>
            <person name="Rensing S.A."/>
            <person name="Riano-Pachon D.M."/>
            <person name="Richier S."/>
            <person name="Rokitta S."/>
            <person name="Shiraiwa Y."/>
            <person name="Soanes D.M."/>
            <person name="van der Giezen M."/>
            <person name="Wahlund T.M."/>
            <person name="Williams B."/>
            <person name="Wilson W."/>
            <person name="Wolfe G."/>
            <person name="Wurch L.L."/>
        </authorList>
    </citation>
    <scope>NUCLEOTIDE SEQUENCE</scope>
</reference>
<dbReference type="EnsemblProtists" id="EOD20045">
    <property type="protein sequence ID" value="EOD20045"/>
    <property type="gene ID" value="EMIHUDRAFT_102055"/>
</dbReference>
<protein>
    <recommendedName>
        <fullName evidence="6">TNFR-Cys domain-containing protein</fullName>
    </recommendedName>
</protein>
<dbReference type="GeneID" id="17265543"/>
<name>A0A0D3J960_EMIH1</name>
<dbReference type="RefSeq" id="XP_005772474.1">
    <property type="nucleotide sequence ID" value="XM_005772417.1"/>
</dbReference>
<feature type="region of interest" description="Disordered" evidence="1">
    <location>
        <begin position="530"/>
        <end position="550"/>
    </location>
</feature>
<accession>A0A0D3J960</accession>
<dbReference type="KEGG" id="ehx:EMIHUDRAFT_102055"/>
<dbReference type="PaxDb" id="2903-EOD20045"/>
<sequence length="550" mass="57273">MQKSSQQRSLLFAALAAALAISVSEAQLPKKGNRGNRCASWCRSPRDHCPKELCAGCVALCAQYREDITHPCPAVAKWDTAYETCLDWCRPLEESSHCGKCSCKACPSCRGGGGGSAQKPAAAPVATPTRSAAPAAAPAAASGSAAPAQAVLVRGVLARGSECEPNDSSDVATAQCELDCSLSRCQQCRCASCPFCAAGPAAPSTAPIQCAPLDNADTTVQQCAAMCQPEHASNYCKRCQCGACAFCGGSLAPPPPPPPAAAAHAPLLRPPPPPPEESRVGYSQPEAGNLLGRSRLGDGASVAWRRACEQQVNENCARLGLAGVLSPRQQLRPAGDARGAASNSLPGALEAGAAPPPPPLPVTAYSGAYVDRLHAAAASSHRLGTMGAGATVAAGAMCAAAICCVSRRRRSASRRRGRGRSRRAAEEEYKTPGEGLYEVSGWAEAAEEKDASVLWVDDDGRRERERRRRKKKKDRYGGGGGGEGEEGASLASYKTACDSSREQVRRWGVDQGVPFHSTALQMAMEVSLDRRSAAGGAKRFGEGSEEDELD</sequence>
<evidence type="ECO:0000313" key="5">
    <source>
        <dbReference type="Proteomes" id="UP000013827"/>
    </source>
</evidence>
<dbReference type="Proteomes" id="UP000013827">
    <property type="component" value="Unassembled WGS sequence"/>
</dbReference>
<keyword evidence="2" id="KW-0472">Membrane</keyword>
<keyword evidence="2" id="KW-0812">Transmembrane</keyword>
<reference evidence="4" key="2">
    <citation type="submission" date="2024-10" db="UniProtKB">
        <authorList>
            <consortium name="EnsemblProtists"/>
        </authorList>
    </citation>
    <scope>IDENTIFICATION</scope>
</reference>
<evidence type="ECO:0000256" key="3">
    <source>
        <dbReference type="SAM" id="SignalP"/>
    </source>
</evidence>